<dbReference type="AlphaFoldDB" id="A0AB34IZZ4"/>
<feature type="domain" description="Methyltransferase type 12" evidence="1">
    <location>
        <begin position="25"/>
        <end position="117"/>
    </location>
</feature>
<dbReference type="InterPro" id="IPR029063">
    <property type="entry name" value="SAM-dependent_MTases_sf"/>
</dbReference>
<dbReference type="SUPFAM" id="SSF53335">
    <property type="entry name" value="S-adenosyl-L-methionine-dependent methyltransferases"/>
    <property type="match status" value="1"/>
</dbReference>
<dbReference type="Pfam" id="PF08242">
    <property type="entry name" value="Methyltransf_12"/>
    <property type="match status" value="1"/>
</dbReference>
<evidence type="ECO:0000313" key="2">
    <source>
        <dbReference type="EMBL" id="KAL1510737.1"/>
    </source>
</evidence>
<proteinExistence type="predicted"/>
<name>A0AB34IZZ4_PRYPA</name>
<sequence length="267" mass="29033">MSRLRPASDLLSRVILHADAPSIAHLGCADGAVSQLLRDRWLSAPIRCIDPCARSLAKAKERLARPAEFVCDAVDAFAHAPAHHSYDLIFSDGALHASPSLPADLERLLERVRPGGSLALCLPLCGGAALPDGHALLRQAVASQQLLGELRLPPADGAHVDASACMARLRGPLCSELDMWSTRYMARVSEEEPVGQLSLAPLEERAREALTREYLRLVGAACPKEADGSWLLELSYTFVVARRPGLMDIYTDYAAYHDHQLTKGWKS</sequence>
<dbReference type="Proteomes" id="UP001515480">
    <property type="component" value="Unassembled WGS sequence"/>
</dbReference>
<dbReference type="CDD" id="cd02440">
    <property type="entry name" value="AdoMet_MTases"/>
    <property type="match status" value="1"/>
</dbReference>
<gene>
    <name evidence="2" type="ORF">AB1Y20_007025</name>
</gene>
<dbReference type="EMBL" id="JBGBPQ010000015">
    <property type="protein sequence ID" value="KAL1510737.1"/>
    <property type="molecule type" value="Genomic_DNA"/>
</dbReference>
<organism evidence="2 3">
    <name type="scientific">Prymnesium parvum</name>
    <name type="common">Toxic golden alga</name>
    <dbReference type="NCBI Taxonomy" id="97485"/>
    <lineage>
        <taxon>Eukaryota</taxon>
        <taxon>Haptista</taxon>
        <taxon>Haptophyta</taxon>
        <taxon>Prymnesiophyceae</taxon>
        <taxon>Prymnesiales</taxon>
        <taxon>Prymnesiaceae</taxon>
        <taxon>Prymnesium</taxon>
    </lineage>
</organism>
<comment type="caution">
    <text evidence="2">The sequence shown here is derived from an EMBL/GenBank/DDBJ whole genome shotgun (WGS) entry which is preliminary data.</text>
</comment>
<dbReference type="InterPro" id="IPR023149">
    <property type="entry name" value="Trans_acon_MeTrfase_C"/>
</dbReference>
<reference evidence="2 3" key="1">
    <citation type="journal article" date="2024" name="Science">
        <title>Giant polyketide synthase enzymes in the biosynthesis of giant marine polyether toxins.</title>
        <authorList>
            <person name="Fallon T.R."/>
            <person name="Shende V.V."/>
            <person name="Wierzbicki I.H."/>
            <person name="Pendleton A.L."/>
            <person name="Watervoot N.F."/>
            <person name="Auber R.P."/>
            <person name="Gonzalez D.J."/>
            <person name="Wisecaver J.H."/>
            <person name="Moore B.S."/>
        </authorList>
    </citation>
    <scope>NUCLEOTIDE SEQUENCE [LARGE SCALE GENOMIC DNA]</scope>
    <source>
        <strain evidence="2 3">12B1</strain>
    </source>
</reference>
<dbReference type="Gene3D" id="1.10.150.290">
    <property type="entry name" value="S-adenosyl-L-methionine-dependent methyltransferases"/>
    <property type="match status" value="1"/>
</dbReference>
<protein>
    <recommendedName>
        <fullName evidence="1">Methyltransferase type 12 domain-containing protein</fullName>
    </recommendedName>
</protein>
<accession>A0AB34IZZ4</accession>
<dbReference type="GO" id="GO:0030798">
    <property type="term" value="F:trans-aconitate 2-methyltransferase activity"/>
    <property type="evidence" value="ECO:0007669"/>
    <property type="project" value="InterPro"/>
</dbReference>
<evidence type="ECO:0000259" key="1">
    <source>
        <dbReference type="Pfam" id="PF08242"/>
    </source>
</evidence>
<keyword evidence="3" id="KW-1185">Reference proteome</keyword>
<evidence type="ECO:0000313" key="3">
    <source>
        <dbReference type="Proteomes" id="UP001515480"/>
    </source>
</evidence>
<dbReference type="Gene3D" id="3.40.50.150">
    <property type="entry name" value="Vaccinia Virus protein VP39"/>
    <property type="match status" value="1"/>
</dbReference>
<dbReference type="InterPro" id="IPR013217">
    <property type="entry name" value="Methyltransf_12"/>
</dbReference>